<evidence type="ECO:0000256" key="4">
    <source>
        <dbReference type="ARBA" id="ARBA00023024"/>
    </source>
</evidence>
<name>A0A370R204_9GAMM</name>
<dbReference type="SUPFAM" id="SSF51445">
    <property type="entry name" value="(Trans)glycosidases"/>
    <property type="match status" value="1"/>
</dbReference>
<keyword evidence="6" id="KW-0624">Polysaccharide degradation</keyword>
<evidence type="ECO:0000256" key="6">
    <source>
        <dbReference type="ARBA" id="ARBA00023326"/>
    </source>
</evidence>
<dbReference type="SUPFAM" id="SSF54556">
    <property type="entry name" value="Chitinase insertion domain"/>
    <property type="match status" value="1"/>
</dbReference>
<gene>
    <name evidence="9" type="ORF">C8D90_102434</name>
</gene>
<comment type="caution">
    <text evidence="9">The sequence shown here is derived from an EMBL/GenBank/DDBJ whole genome shotgun (WGS) entry which is preliminary data.</text>
</comment>
<keyword evidence="10" id="KW-1185">Reference proteome</keyword>
<dbReference type="EMBL" id="QRAP01000002">
    <property type="protein sequence ID" value="RDK95949.1"/>
    <property type="molecule type" value="Genomic_DNA"/>
</dbReference>
<dbReference type="GO" id="GO:0030246">
    <property type="term" value="F:carbohydrate binding"/>
    <property type="evidence" value="ECO:0007669"/>
    <property type="project" value="InterPro"/>
</dbReference>
<feature type="chain" id="PRO_5016826835" description="chitinase" evidence="7">
    <location>
        <begin position="24"/>
        <end position="762"/>
    </location>
</feature>
<dbReference type="CDD" id="cd06548">
    <property type="entry name" value="GH18_chitinase"/>
    <property type="match status" value="1"/>
</dbReference>
<evidence type="ECO:0000256" key="5">
    <source>
        <dbReference type="ARBA" id="ARBA00023277"/>
    </source>
</evidence>
<dbReference type="PROSITE" id="PS51910">
    <property type="entry name" value="GH18_2"/>
    <property type="match status" value="1"/>
</dbReference>
<keyword evidence="5" id="KW-0119">Carbohydrate metabolism</keyword>
<dbReference type="SMART" id="SM00495">
    <property type="entry name" value="ChtBD3"/>
    <property type="match status" value="1"/>
</dbReference>
<dbReference type="GO" id="GO:0005576">
    <property type="term" value="C:extracellular region"/>
    <property type="evidence" value="ECO:0007669"/>
    <property type="project" value="InterPro"/>
</dbReference>
<dbReference type="GO" id="GO:0006032">
    <property type="term" value="P:chitin catabolic process"/>
    <property type="evidence" value="ECO:0007669"/>
    <property type="project" value="UniProtKB-KW"/>
</dbReference>
<dbReference type="RefSeq" id="WP_115457677.1">
    <property type="nucleotide sequence ID" value="NZ_QRAP01000002.1"/>
</dbReference>
<evidence type="ECO:0000256" key="3">
    <source>
        <dbReference type="ARBA" id="ARBA00022801"/>
    </source>
</evidence>
<feature type="domain" description="GH18" evidence="8">
    <location>
        <begin position="161"/>
        <end position="526"/>
    </location>
</feature>
<keyword evidence="4" id="KW-0146">Chitin degradation</keyword>
<comment type="catalytic activity">
    <reaction evidence="1">
        <text>Random endo-hydrolysis of N-acetyl-beta-D-glucosaminide (1-&gt;4)-beta-linkages in chitin and chitodextrins.</text>
        <dbReference type="EC" id="3.2.1.14"/>
    </reaction>
</comment>
<evidence type="ECO:0000313" key="10">
    <source>
        <dbReference type="Proteomes" id="UP000254848"/>
    </source>
</evidence>
<dbReference type="InterPro" id="IPR001223">
    <property type="entry name" value="Glyco_hydro18_cat"/>
</dbReference>
<dbReference type="Gene3D" id="2.10.10.20">
    <property type="entry name" value="Carbohydrate-binding module superfamily 5/12"/>
    <property type="match status" value="1"/>
</dbReference>
<dbReference type="GO" id="GO:0008843">
    <property type="term" value="F:endochitinase activity"/>
    <property type="evidence" value="ECO:0007669"/>
    <property type="project" value="UniProtKB-EC"/>
</dbReference>
<dbReference type="InterPro" id="IPR003610">
    <property type="entry name" value="CBM5/12"/>
</dbReference>
<dbReference type="GO" id="GO:0000272">
    <property type="term" value="P:polysaccharide catabolic process"/>
    <property type="evidence" value="ECO:0007669"/>
    <property type="project" value="UniProtKB-KW"/>
</dbReference>
<protein>
    <recommendedName>
        <fullName evidence="2">chitinase</fullName>
        <ecNumber evidence="2">3.2.1.14</ecNumber>
    </recommendedName>
</protein>
<evidence type="ECO:0000259" key="8">
    <source>
        <dbReference type="PROSITE" id="PS51910"/>
    </source>
</evidence>
<sequence>MRLNKSTSAMLLAGLVLSFSTSAATLTMNDDANTITGLDASQMLSKDNGSSWVAYSDASQNSFPGKVSVIVATKDDTAIKAIDYDPTLNYATAGTVVRYNGSYWSNKWYASAGEIPGSNEVWQNLGTISVKTLATFNFTPWTGQKATDFQNSEKSKVANQRKVIGYFPEWGVYDAHNNFTADKVNFSQLTHLNYGFGIVSSNGEIRIQDANAALAMGTLPNLGKMAAANGVVYMISFGGWNNSQEGVFEAATATDAGINTLADNMINFMQKYNFGGVDVDWEYPDSDAEKTQFTKLIQTLRSKLDTLGKSQDKYYQLSAAVTTNHNNIQYINPSVTAGLLDSVNVMAYDIHGAFDPITGHNAPLFANGKDSDPLLNVASTMKEYNQTWGVAKNKLMMGVPFYGRGWGSVEPKELVKGLPGLFAAGSATVHGAWDDSDQFTGTNPYYLLKQKLASGEYTRYWDNESKVPYLYNAKTKEFLTYDDATSVQTKVDYILEQGFGGAIIWDISGDTPEHELGAVVAQLKPEEGGDGGDDEGGGDGDSTVSELKLSYLSLNFDASNTGTMNSNWGIRFNLDENDFRANSYDVRVNGNTVAQITAGKINKGKYASSNGVTTVTTDVVDLKTNDIITIVKKAGSTENVQASLTATRTLLQIGLLTQEEPLRDFNVISGEISLTIKALVPCNYHFYINDKYVAGLNQPTPYVSQSTKDNVNIYGIGQTSAFITLKQRAVAGDDVKVYDVSNGGKTLVGQITVPQGVYPQYL</sequence>
<evidence type="ECO:0000313" key="9">
    <source>
        <dbReference type="EMBL" id="RDK95949.1"/>
    </source>
</evidence>
<feature type="signal peptide" evidence="7">
    <location>
        <begin position="1"/>
        <end position="23"/>
    </location>
</feature>
<dbReference type="Gene3D" id="3.10.50.10">
    <property type="match status" value="1"/>
</dbReference>
<dbReference type="Gene3D" id="3.20.20.80">
    <property type="entry name" value="Glycosidases"/>
    <property type="match status" value="1"/>
</dbReference>
<dbReference type="InterPro" id="IPR036573">
    <property type="entry name" value="CBM_sf_5/12"/>
</dbReference>
<organism evidence="9 10">
    <name type="scientific">Enterobacillus tribolii</name>
    <dbReference type="NCBI Taxonomy" id="1487935"/>
    <lineage>
        <taxon>Bacteria</taxon>
        <taxon>Pseudomonadati</taxon>
        <taxon>Pseudomonadota</taxon>
        <taxon>Gammaproteobacteria</taxon>
        <taxon>Enterobacterales</taxon>
        <taxon>Hafniaceae</taxon>
        <taxon>Enterobacillus</taxon>
    </lineage>
</organism>
<dbReference type="SUPFAM" id="SSF51055">
    <property type="entry name" value="Carbohydrate binding domain"/>
    <property type="match status" value="1"/>
</dbReference>
<dbReference type="GO" id="GO:0008061">
    <property type="term" value="F:chitin binding"/>
    <property type="evidence" value="ECO:0007669"/>
    <property type="project" value="InterPro"/>
</dbReference>
<dbReference type="EC" id="3.2.1.14" evidence="2"/>
<reference evidence="9 10" key="1">
    <citation type="submission" date="2018-07" db="EMBL/GenBank/DDBJ databases">
        <title>Genomic Encyclopedia of Type Strains, Phase IV (KMG-IV): sequencing the most valuable type-strain genomes for metagenomic binning, comparative biology and taxonomic classification.</title>
        <authorList>
            <person name="Goeker M."/>
        </authorList>
    </citation>
    <scope>NUCLEOTIDE SEQUENCE [LARGE SCALE GENOMIC DNA]</scope>
    <source>
        <strain evidence="9 10">DSM 103736</strain>
    </source>
</reference>
<dbReference type="AlphaFoldDB" id="A0A370R204"/>
<keyword evidence="3" id="KW-0378">Hydrolase</keyword>
<evidence type="ECO:0000256" key="2">
    <source>
        <dbReference type="ARBA" id="ARBA00012729"/>
    </source>
</evidence>
<dbReference type="Proteomes" id="UP000254848">
    <property type="component" value="Unassembled WGS sequence"/>
</dbReference>
<evidence type="ECO:0000256" key="7">
    <source>
        <dbReference type="SAM" id="SignalP"/>
    </source>
</evidence>
<dbReference type="InterPro" id="IPR017853">
    <property type="entry name" value="GH"/>
</dbReference>
<evidence type="ECO:0000256" key="1">
    <source>
        <dbReference type="ARBA" id="ARBA00000822"/>
    </source>
</evidence>
<dbReference type="PANTHER" id="PTHR11177">
    <property type="entry name" value="CHITINASE"/>
    <property type="match status" value="1"/>
</dbReference>
<dbReference type="InterPro" id="IPR029070">
    <property type="entry name" value="Chitinase_insertion_sf"/>
</dbReference>
<dbReference type="Pfam" id="PF00704">
    <property type="entry name" value="Glyco_hydro_18"/>
    <property type="match status" value="1"/>
</dbReference>
<accession>A0A370R204</accession>
<keyword evidence="7" id="KW-0732">Signal</keyword>
<dbReference type="OrthoDB" id="9775889at2"/>
<dbReference type="PANTHER" id="PTHR11177:SF317">
    <property type="entry name" value="CHITINASE 12-RELATED"/>
    <property type="match status" value="1"/>
</dbReference>
<proteinExistence type="predicted"/>
<dbReference type="InterPro" id="IPR050314">
    <property type="entry name" value="Glycosyl_Hydrlase_18"/>
</dbReference>
<dbReference type="SMART" id="SM00636">
    <property type="entry name" value="Glyco_18"/>
    <property type="match status" value="1"/>
</dbReference>
<dbReference type="InterPro" id="IPR011583">
    <property type="entry name" value="Chitinase_II/V-like_cat"/>
</dbReference>